<accession>A0A7G8BD74</accession>
<gene>
    <name evidence="12" type="ORF">H7849_15205</name>
</gene>
<evidence type="ECO:0000256" key="11">
    <source>
        <dbReference type="SAM" id="Phobius"/>
    </source>
</evidence>
<keyword evidence="5 11" id="KW-0812">Transmembrane</keyword>
<evidence type="ECO:0000256" key="4">
    <source>
        <dbReference type="ARBA" id="ARBA00022475"/>
    </source>
</evidence>
<dbReference type="KEGG" id="adin:H7849_15205"/>
<dbReference type="AlphaFoldDB" id="A0A7G8BD74"/>
<evidence type="ECO:0000256" key="1">
    <source>
        <dbReference type="ARBA" id="ARBA00004141"/>
    </source>
</evidence>
<dbReference type="GO" id="GO:0016020">
    <property type="term" value="C:membrane"/>
    <property type="evidence" value="ECO:0007669"/>
    <property type="project" value="UniProtKB-SubCell"/>
</dbReference>
<evidence type="ECO:0000256" key="7">
    <source>
        <dbReference type="ARBA" id="ARBA00022989"/>
    </source>
</evidence>
<evidence type="ECO:0000313" key="13">
    <source>
        <dbReference type="Proteomes" id="UP000515312"/>
    </source>
</evidence>
<keyword evidence="13" id="KW-1185">Reference proteome</keyword>
<keyword evidence="7 11" id="KW-1133">Transmembrane helix</keyword>
<keyword evidence="10" id="KW-0449">Lipoprotein</keyword>
<reference evidence="12 13" key="1">
    <citation type="submission" date="2020-08" db="EMBL/GenBank/DDBJ databases">
        <title>Edaphobacter telluris sp. nov. and Acidobacterium dinghuensis sp. nov., two acidobacteria isolated from forest soil.</title>
        <authorList>
            <person name="Fu J."/>
            <person name="Qiu L."/>
        </authorList>
    </citation>
    <scope>NUCLEOTIDE SEQUENCE [LARGE SCALE GENOMIC DNA]</scope>
    <source>
        <strain evidence="12">4Y35</strain>
    </source>
</reference>
<comment type="similarity">
    <text evidence="2">Belongs to the YtcA family.</text>
</comment>
<organism evidence="12 13">
    <name type="scientific">Alloacidobacterium dinghuense</name>
    <dbReference type="NCBI Taxonomy" id="2763107"/>
    <lineage>
        <taxon>Bacteria</taxon>
        <taxon>Pseudomonadati</taxon>
        <taxon>Acidobacteriota</taxon>
        <taxon>Terriglobia</taxon>
        <taxon>Terriglobales</taxon>
        <taxon>Acidobacteriaceae</taxon>
        <taxon>Alloacidobacterium</taxon>
    </lineage>
</organism>
<evidence type="ECO:0000256" key="6">
    <source>
        <dbReference type="ARBA" id="ARBA00022729"/>
    </source>
</evidence>
<evidence type="ECO:0000256" key="3">
    <source>
        <dbReference type="ARBA" id="ARBA00021237"/>
    </source>
</evidence>
<keyword evidence="8 11" id="KW-0472">Membrane</keyword>
<dbReference type="Proteomes" id="UP000515312">
    <property type="component" value="Chromosome"/>
</dbReference>
<proteinExistence type="inferred from homology"/>
<evidence type="ECO:0000313" key="12">
    <source>
        <dbReference type="EMBL" id="QNI30494.1"/>
    </source>
</evidence>
<keyword evidence="6" id="KW-0732">Signal</keyword>
<comment type="subcellular location">
    <subcellularLocation>
        <location evidence="1">Membrane</location>
        <topology evidence="1">Multi-pass membrane protein</topology>
    </subcellularLocation>
</comment>
<keyword evidence="9" id="KW-0564">Palmitate</keyword>
<dbReference type="InterPro" id="IPR031381">
    <property type="entry name" value="YtcA"/>
</dbReference>
<evidence type="ECO:0000256" key="8">
    <source>
        <dbReference type="ARBA" id="ARBA00023136"/>
    </source>
</evidence>
<keyword evidence="4" id="KW-1003">Cell membrane</keyword>
<dbReference type="PROSITE" id="PS51257">
    <property type="entry name" value="PROKAR_LIPOPROTEIN"/>
    <property type="match status" value="1"/>
</dbReference>
<dbReference type="EMBL" id="CP060394">
    <property type="protein sequence ID" value="QNI30494.1"/>
    <property type="molecule type" value="Genomic_DNA"/>
</dbReference>
<name>A0A7G8BD74_9BACT</name>
<sequence>MRFAISLLAPATVGCSRSPEFNILGSYFPSWLVCLAIAIPLTFLVHTYVTKKKLTEQLWPLPIVYSALLCLFSCSLWLILFG</sequence>
<protein>
    <recommendedName>
        <fullName evidence="3">Uncharacterized protein YtcA</fullName>
    </recommendedName>
</protein>
<evidence type="ECO:0000256" key="10">
    <source>
        <dbReference type="ARBA" id="ARBA00023288"/>
    </source>
</evidence>
<dbReference type="Pfam" id="PF17090">
    <property type="entry name" value="Ytca"/>
    <property type="match status" value="1"/>
</dbReference>
<evidence type="ECO:0000256" key="2">
    <source>
        <dbReference type="ARBA" id="ARBA00008208"/>
    </source>
</evidence>
<feature type="transmembrane region" description="Helical" evidence="11">
    <location>
        <begin position="27"/>
        <end position="49"/>
    </location>
</feature>
<evidence type="ECO:0000256" key="9">
    <source>
        <dbReference type="ARBA" id="ARBA00023139"/>
    </source>
</evidence>
<feature type="transmembrane region" description="Helical" evidence="11">
    <location>
        <begin position="61"/>
        <end position="80"/>
    </location>
</feature>
<evidence type="ECO:0000256" key="5">
    <source>
        <dbReference type="ARBA" id="ARBA00022692"/>
    </source>
</evidence>